<feature type="region of interest" description="Disordered" evidence="1">
    <location>
        <begin position="54"/>
        <end position="104"/>
    </location>
</feature>
<dbReference type="EMBL" id="BAABIE010000011">
    <property type="protein sequence ID" value="GAA4752922.1"/>
    <property type="molecule type" value="Genomic_DNA"/>
</dbReference>
<protein>
    <submittedName>
        <fullName evidence="2">Uncharacterized protein</fullName>
    </submittedName>
</protein>
<evidence type="ECO:0000313" key="3">
    <source>
        <dbReference type="Proteomes" id="UP001500822"/>
    </source>
</evidence>
<accession>A0ABP8ZCH7</accession>
<keyword evidence="3" id="KW-1185">Reference proteome</keyword>
<sequence>MASNNRIAFALAQLEGRLHRGARGHRCACGQCTHWIVQAARSAGVQREQLEAELGPVNTPDQRPRRRRPAGQTARICENASVRPRGHRGQSPGMVAFLDRFHQR</sequence>
<evidence type="ECO:0000256" key="1">
    <source>
        <dbReference type="SAM" id="MobiDB-lite"/>
    </source>
</evidence>
<comment type="caution">
    <text evidence="2">The sequence shown here is derived from an EMBL/GenBank/DDBJ whole genome shotgun (WGS) entry which is preliminary data.</text>
</comment>
<name>A0ABP8ZCH7_9ACTN</name>
<gene>
    <name evidence="2" type="ORF">GCM10023217_25040</name>
</gene>
<evidence type="ECO:0000313" key="2">
    <source>
        <dbReference type="EMBL" id="GAA4752922.1"/>
    </source>
</evidence>
<dbReference type="Proteomes" id="UP001500822">
    <property type="component" value="Unassembled WGS sequence"/>
</dbReference>
<dbReference type="RefSeq" id="WP_345313744.1">
    <property type="nucleotide sequence ID" value="NZ_BAABIE010000011.1"/>
</dbReference>
<organism evidence="2 3">
    <name type="scientific">Gordonia alkaliphila</name>
    <dbReference type="NCBI Taxonomy" id="1053547"/>
    <lineage>
        <taxon>Bacteria</taxon>
        <taxon>Bacillati</taxon>
        <taxon>Actinomycetota</taxon>
        <taxon>Actinomycetes</taxon>
        <taxon>Mycobacteriales</taxon>
        <taxon>Gordoniaceae</taxon>
        <taxon>Gordonia</taxon>
    </lineage>
</organism>
<reference evidence="3" key="1">
    <citation type="journal article" date="2019" name="Int. J. Syst. Evol. Microbiol.">
        <title>The Global Catalogue of Microorganisms (GCM) 10K type strain sequencing project: providing services to taxonomists for standard genome sequencing and annotation.</title>
        <authorList>
            <consortium name="The Broad Institute Genomics Platform"/>
            <consortium name="The Broad Institute Genome Sequencing Center for Infectious Disease"/>
            <person name="Wu L."/>
            <person name="Ma J."/>
        </authorList>
    </citation>
    <scope>NUCLEOTIDE SEQUENCE [LARGE SCALE GENOMIC DNA]</scope>
    <source>
        <strain evidence="3">JCM 18077</strain>
    </source>
</reference>
<proteinExistence type="predicted"/>